<evidence type="ECO:0000256" key="3">
    <source>
        <dbReference type="ARBA" id="ARBA00022989"/>
    </source>
</evidence>
<proteinExistence type="inferred from homology"/>
<dbReference type="OrthoDB" id="9788219at2"/>
<dbReference type="HAMAP" id="MF_00189">
    <property type="entry name" value="YciB"/>
    <property type="match status" value="1"/>
</dbReference>
<keyword evidence="3 5" id="KW-1133">Transmembrane helix</keyword>
<dbReference type="InterPro" id="IPR006008">
    <property type="entry name" value="YciB"/>
</dbReference>
<evidence type="ECO:0000313" key="6">
    <source>
        <dbReference type="EMBL" id="RUO79545.1"/>
    </source>
</evidence>
<dbReference type="PANTHER" id="PTHR36917:SF1">
    <property type="entry name" value="INNER MEMBRANE-SPANNING PROTEIN YCIB"/>
    <property type="match status" value="1"/>
</dbReference>
<evidence type="ECO:0000256" key="2">
    <source>
        <dbReference type="ARBA" id="ARBA00022692"/>
    </source>
</evidence>
<organism evidence="6 7">
    <name type="scientific">Pseudidiomarina taiwanensis</name>
    <dbReference type="NCBI Taxonomy" id="337250"/>
    <lineage>
        <taxon>Bacteria</taxon>
        <taxon>Pseudomonadati</taxon>
        <taxon>Pseudomonadota</taxon>
        <taxon>Gammaproteobacteria</taxon>
        <taxon>Alteromonadales</taxon>
        <taxon>Idiomarinaceae</taxon>
        <taxon>Pseudidiomarina</taxon>
    </lineage>
</organism>
<dbReference type="Proteomes" id="UP000288279">
    <property type="component" value="Unassembled WGS sequence"/>
</dbReference>
<dbReference type="Pfam" id="PF04279">
    <property type="entry name" value="IspA"/>
    <property type="match status" value="1"/>
</dbReference>
<keyword evidence="1 5" id="KW-1003">Cell membrane</keyword>
<protein>
    <recommendedName>
        <fullName evidence="5">Inner membrane-spanning protein YciB</fullName>
    </recommendedName>
</protein>
<dbReference type="RefSeq" id="WP_126825659.1">
    <property type="nucleotide sequence ID" value="NZ_PIQG01000001.1"/>
</dbReference>
<keyword evidence="5" id="KW-0997">Cell inner membrane</keyword>
<dbReference type="EMBL" id="PIQG01000001">
    <property type="protein sequence ID" value="RUO79545.1"/>
    <property type="molecule type" value="Genomic_DNA"/>
</dbReference>
<evidence type="ECO:0000256" key="5">
    <source>
        <dbReference type="HAMAP-Rule" id="MF_00189"/>
    </source>
</evidence>
<keyword evidence="2 5" id="KW-0812">Transmembrane</keyword>
<feature type="transmembrane region" description="Helical" evidence="5">
    <location>
        <begin position="74"/>
        <end position="95"/>
    </location>
</feature>
<keyword evidence="7" id="KW-1185">Reference proteome</keyword>
<evidence type="ECO:0000256" key="4">
    <source>
        <dbReference type="ARBA" id="ARBA00023136"/>
    </source>
</evidence>
<name>A0A432ZNR5_9GAMM</name>
<comment type="subcellular location">
    <subcellularLocation>
        <location evidence="5">Cell inner membrane</location>
        <topology evidence="5">Multi-pass membrane protein</topology>
    </subcellularLocation>
</comment>
<dbReference type="AlphaFoldDB" id="A0A432ZNR5"/>
<comment type="similarity">
    <text evidence="5">Belongs to the YciB family.</text>
</comment>
<accession>A0A432ZNR5</accession>
<feature type="transmembrane region" description="Helical" evidence="5">
    <location>
        <begin position="116"/>
        <end position="137"/>
    </location>
</feature>
<evidence type="ECO:0000256" key="1">
    <source>
        <dbReference type="ARBA" id="ARBA00022475"/>
    </source>
</evidence>
<dbReference type="PANTHER" id="PTHR36917">
    <property type="entry name" value="INTRACELLULAR SEPTATION PROTEIN A-RELATED"/>
    <property type="match status" value="1"/>
</dbReference>
<feature type="transmembrane region" description="Helical" evidence="5">
    <location>
        <begin position="52"/>
        <end position="68"/>
    </location>
</feature>
<reference evidence="6 7" key="1">
    <citation type="journal article" date="2011" name="Front. Microbiol.">
        <title>Genomic signatures of strain selection and enhancement in Bacillus atrophaeus var. globigii, a historical biowarfare simulant.</title>
        <authorList>
            <person name="Gibbons H.S."/>
            <person name="Broomall S.M."/>
            <person name="McNew L.A."/>
            <person name="Daligault H."/>
            <person name="Chapman C."/>
            <person name="Bruce D."/>
            <person name="Karavis M."/>
            <person name="Krepps M."/>
            <person name="McGregor P.A."/>
            <person name="Hong C."/>
            <person name="Park K.H."/>
            <person name="Akmal A."/>
            <person name="Feldman A."/>
            <person name="Lin J.S."/>
            <person name="Chang W.E."/>
            <person name="Higgs B.W."/>
            <person name="Demirev P."/>
            <person name="Lindquist J."/>
            <person name="Liem A."/>
            <person name="Fochler E."/>
            <person name="Read T.D."/>
            <person name="Tapia R."/>
            <person name="Johnson S."/>
            <person name="Bishop-Lilly K.A."/>
            <person name="Detter C."/>
            <person name="Han C."/>
            <person name="Sozhamannan S."/>
            <person name="Rosenzweig C.N."/>
            <person name="Skowronski E.W."/>
        </authorList>
    </citation>
    <scope>NUCLEOTIDE SEQUENCE [LARGE SCALE GENOMIC DNA]</scope>
    <source>
        <strain evidence="6 7">PIT1</strain>
    </source>
</reference>
<evidence type="ECO:0000313" key="7">
    <source>
        <dbReference type="Proteomes" id="UP000288279"/>
    </source>
</evidence>
<keyword evidence="4 5" id="KW-0472">Membrane</keyword>
<comment type="caution">
    <text evidence="6">The sequence shown here is derived from an EMBL/GenBank/DDBJ whole genome shotgun (WGS) entry which is preliminary data.</text>
</comment>
<sequence length="184" mass="21186">MLFLIEYVPLIAFFLAYIWADIFTATAVLMAGTLLQLVALRLSKEPITTRHWIVFVMVMLFGVLTLILRDEWFLKIKVSVIYAAIALFLLIGTWWGKRSPLQSLLGDEIKLPHFAWLRLTYAWVVFSLILAAINLYITLYLSLDIWVNFKVWGILAATLIFSVGSGAYMFKYHTDTENDKPETE</sequence>
<comment type="function">
    <text evidence="5">Plays a role in cell envelope biogenesis, maintenance of cell envelope integrity and membrane homeostasis.</text>
</comment>
<dbReference type="GO" id="GO:0005886">
    <property type="term" value="C:plasma membrane"/>
    <property type="evidence" value="ECO:0007669"/>
    <property type="project" value="UniProtKB-SubCell"/>
</dbReference>
<gene>
    <name evidence="5" type="primary">yciB</name>
    <name evidence="6" type="ORF">CWI83_03295</name>
</gene>
<feature type="transmembrane region" description="Helical" evidence="5">
    <location>
        <begin position="12"/>
        <end position="40"/>
    </location>
</feature>
<feature type="transmembrane region" description="Helical" evidence="5">
    <location>
        <begin position="149"/>
        <end position="170"/>
    </location>
</feature>